<dbReference type="EMBL" id="FUZA01000002">
    <property type="protein sequence ID" value="SKB84057.1"/>
    <property type="molecule type" value="Genomic_DNA"/>
</dbReference>
<dbReference type="STRING" id="651661.SAMN05660293_02518"/>
<name>A0A1T5EJF9_9BACT</name>
<gene>
    <name evidence="3" type="ORF">SAMN05660293_02518</name>
</gene>
<dbReference type="RefSeq" id="WP_082215341.1">
    <property type="nucleotide sequence ID" value="NZ_FUZA01000002.1"/>
</dbReference>
<organism evidence="3 4">
    <name type="scientific">Dyadobacter psychrophilus</name>
    <dbReference type="NCBI Taxonomy" id="651661"/>
    <lineage>
        <taxon>Bacteria</taxon>
        <taxon>Pseudomonadati</taxon>
        <taxon>Bacteroidota</taxon>
        <taxon>Cytophagia</taxon>
        <taxon>Cytophagales</taxon>
        <taxon>Spirosomataceae</taxon>
        <taxon>Dyadobacter</taxon>
    </lineage>
</organism>
<dbReference type="InterPro" id="IPR023393">
    <property type="entry name" value="START-like_dom_sf"/>
</dbReference>
<dbReference type="Gene3D" id="3.30.530.20">
    <property type="match status" value="1"/>
</dbReference>
<evidence type="ECO:0000313" key="4">
    <source>
        <dbReference type="Proteomes" id="UP000190897"/>
    </source>
</evidence>
<evidence type="ECO:0000313" key="3">
    <source>
        <dbReference type="EMBL" id="SKB84057.1"/>
    </source>
</evidence>
<proteinExistence type="inferred from homology"/>
<feature type="domain" description="Activator of Hsp90 ATPase homologue 1/2-like C-terminal" evidence="2">
    <location>
        <begin position="28"/>
        <end position="148"/>
    </location>
</feature>
<protein>
    <submittedName>
        <fullName evidence="3">Uncharacterized conserved protein YndB, AHSA1/START domain</fullName>
    </submittedName>
</protein>
<evidence type="ECO:0000256" key="1">
    <source>
        <dbReference type="ARBA" id="ARBA00006817"/>
    </source>
</evidence>
<dbReference type="InterPro" id="IPR013538">
    <property type="entry name" value="ASHA1/2-like_C"/>
</dbReference>
<dbReference type="OrthoDB" id="67353at2"/>
<comment type="similarity">
    <text evidence="1">Belongs to the AHA1 family.</text>
</comment>
<dbReference type="Proteomes" id="UP000190897">
    <property type="component" value="Unassembled WGS sequence"/>
</dbReference>
<accession>A0A1T5EJF9</accession>
<dbReference type="AlphaFoldDB" id="A0A1T5EJF9"/>
<reference evidence="4" key="1">
    <citation type="submission" date="2017-02" db="EMBL/GenBank/DDBJ databases">
        <authorList>
            <person name="Varghese N."/>
            <person name="Submissions S."/>
        </authorList>
    </citation>
    <scope>NUCLEOTIDE SEQUENCE [LARGE SCALE GENOMIC DNA]</scope>
    <source>
        <strain evidence="4">DSM 22270</strain>
    </source>
</reference>
<evidence type="ECO:0000259" key="2">
    <source>
        <dbReference type="Pfam" id="PF08327"/>
    </source>
</evidence>
<dbReference type="CDD" id="cd07814">
    <property type="entry name" value="SRPBCC_CalC_Aha1-like"/>
    <property type="match status" value="1"/>
</dbReference>
<keyword evidence="4" id="KW-1185">Reference proteome</keyword>
<sequence>METQSTIICPPELASRPLGLKVEKLIALPVSKVFKAWTNQIDLWFASPGSFLGKPENNTPFYFETSYQGIRHPHYGRFLSIQENEKIELTWVTGEGGTEGAETIVTITLSGHETGTFLSLTHAGFVSETSRNNHQDAWPAVLEQLEERMSRPAD</sequence>
<dbReference type="Pfam" id="PF08327">
    <property type="entry name" value="AHSA1"/>
    <property type="match status" value="1"/>
</dbReference>
<dbReference type="SUPFAM" id="SSF55961">
    <property type="entry name" value="Bet v1-like"/>
    <property type="match status" value="1"/>
</dbReference>